<dbReference type="RefSeq" id="WP_120009153.1">
    <property type="nucleotide sequence ID" value="NZ_JALBUU010000028.1"/>
</dbReference>
<keyword evidence="2" id="KW-1185">Reference proteome</keyword>
<proteinExistence type="predicted"/>
<reference evidence="1 2" key="1">
    <citation type="submission" date="2022-03" db="EMBL/GenBank/DDBJ databases">
        <title>Complete genome analysis of Roseomonas KG 17.1 : a prolific producer of plant growth promoters.</title>
        <authorList>
            <person name="Saadouli I."/>
            <person name="Najjari A."/>
            <person name="Mosbah A."/>
            <person name="Ouzari H.I."/>
        </authorList>
    </citation>
    <scope>NUCLEOTIDE SEQUENCE [LARGE SCALE GENOMIC DNA]</scope>
    <source>
        <strain evidence="1 2">KG17-1</strain>
    </source>
</reference>
<organism evidence="1 2">
    <name type="scientific">Teichococcus vastitatis</name>
    <dbReference type="NCBI Taxonomy" id="2307076"/>
    <lineage>
        <taxon>Bacteria</taxon>
        <taxon>Pseudomonadati</taxon>
        <taxon>Pseudomonadota</taxon>
        <taxon>Alphaproteobacteria</taxon>
        <taxon>Acetobacterales</taxon>
        <taxon>Roseomonadaceae</taxon>
        <taxon>Roseomonas</taxon>
    </lineage>
</organism>
<evidence type="ECO:0000313" key="1">
    <source>
        <dbReference type="EMBL" id="MCI0755284.1"/>
    </source>
</evidence>
<name>A0ABS9W7L2_9PROT</name>
<dbReference type="Proteomes" id="UP001201985">
    <property type="component" value="Unassembled WGS sequence"/>
</dbReference>
<protein>
    <submittedName>
        <fullName evidence="1">Uncharacterized protein</fullName>
    </submittedName>
</protein>
<dbReference type="EMBL" id="JALBUU010000028">
    <property type="protein sequence ID" value="MCI0755284.1"/>
    <property type="molecule type" value="Genomic_DNA"/>
</dbReference>
<gene>
    <name evidence="1" type="ORF">MON41_16310</name>
</gene>
<evidence type="ECO:0000313" key="2">
    <source>
        <dbReference type="Proteomes" id="UP001201985"/>
    </source>
</evidence>
<sequence>MTPAPDPDWLYHHFEAAGPAEAVAAFRAAAAGPGLLPWRLDLPTLEEDWLHLMLAAPPQQRGISLEGARILAGQLRDAVAAQQGRVEALAASSRACPLDLHALIPVPAEVLALGPDHAEARDWLWRAWGTPRPLRHVQPARGSAPDALRLRFWSADWSPWAALQRMRERFPALRFKLSPIYEEAG</sequence>
<accession>A0ABS9W7L2</accession>
<comment type="caution">
    <text evidence="1">The sequence shown here is derived from an EMBL/GenBank/DDBJ whole genome shotgun (WGS) entry which is preliminary data.</text>
</comment>